<keyword evidence="2" id="KW-1185">Reference proteome</keyword>
<gene>
    <name evidence="1" type="ORF">GCM10009409_37730</name>
</gene>
<comment type="caution">
    <text evidence="1">The sequence shown here is derived from an EMBL/GenBank/DDBJ whole genome shotgun (WGS) entry which is preliminary data.</text>
</comment>
<sequence>MSSNILFVFEGRKAEPNIARNLREQILNRDSKLIVQTSYGMSIYNLFNKVTEDEYFDTYEFIVQELESRDKLTDDDSAVIAIEDPDDISEIYLFFDYDCHCSNADDKKIRDMVGLFNDAQDKGLLCISYPMVEAIRHQRGHAPEYLTHSTVDLRNYKKWVNAAPDMDKQFQNWGLYTSETWSSIAKQHLSRVNYLLNDSLELPTEPACMVEVFESQMNKHRPSSQVAVISGFPLMLFDLYGDDTFNILDVAADEEI</sequence>
<evidence type="ECO:0000313" key="2">
    <source>
        <dbReference type="Proteomes" id="UP000654367"/>
    </source>
</evidence>
<reference evidence="2" key="1">
    <citation type="journal article" date="2019" name="Int. J. Syst. Evol. Microbiol.">
        <title>The Global Catalogue of Microorganisms (GCM) 10K type strain sequencing project: providing services to taxonomists for standard genome sequencing and annotation.</title>
        <authorList>
            <consortium name="The Broad Institute Genomics Platform"/>
            <consortium name="The Broad Institute Genome Sequencing Center for Infectious Disease"/>
            <person name="Wu L."/>
            <person name="Ma J."/>
        </authorList>
    </citation>
    <scope>NUCLEOTIDE SEQUENCE [LARGE SCALE GENOMIC DNA]</scope>
    <source>
        <strain evidence="2">JCM 32304</strain>
    </source>
</reference>
<dbReference type="Proteomes" id="UP000654367">
    <property type="component" value="Unassembled WGS sequence"/>
</dbReference>
<organism evidence="1 2">
    <name type="scientific">Shewanella saliphila</name>
    <dbReference type="NCBI Taxonomy" id="2282698"/>
    <lineage>
        <taxon>Bacteria</taxon>
        <taxon>Pseudomonadati</taxon>
        <taxon>Pseudomonadota</taxon>
        <taxon>Gammaproteobacteria</taxon>
        <taxon>Alteromonadales</taxon>
        <taxon>Shewanellaceae</taxon>
        <taxon>Shewanella</taxon>
    </lineage>
</organism>
<protein>
    <submittedName>
        <fullName evidence="1">Uncharacterized protein</fullName>
    </submittedName>
</protein>
<dbReference type="RefSeq" id="WP_188923180.1">
    <property type="nucleotide sequence ID" value="NZ_BMQV01000066.1"/>
</dbReference>
<proteinExistence type="predicted"/>
<dbReference type="EMBL" id="BMQV01000066">
    <property type="protein sequence ID" value="GGP69365.1"/>
    <property type="molecule type" value="Genomic_DNA"/>
</dbReference>
<name>A0ABQ2QCP5_9GAMM</name>
<accession>A0ABQ2QCP5</accession>
<evidence type="ECO:0000313" key="1">
    <source>
        <dbReference type="EMBL" id="GGP69365.1"/>
    </source>
</evidence>